<dbReference type="Pfam" id="PF22486">
    <property type="entry name" value="MATH_2"/>
    <property type="match status" value="1"/>
</dbReference>
<dbReference type="GO" id="GO:0005634">
    <property type="term" value="C:nucleus"/>
    <property type="evidence" value="ECO:0007669"/>
    <property type="project" value="UniProtKB-SubCell"/>
</dbReference>
<comment type="similarity">
    <text evidence="3">Belongs to the Tdpoz family.</text>
</comment>
<dbReference type="Proteomes" id="UP000580691">
    <property type="component" value="Unassembled WGS sequence"/>
</dbReference>
<dbReference type="GO" id="GO:0043161">
    <property type="term" value="P:proteasome-mediated ubiquitin-dependent protein catabolic process"/>
    <property type="evidence" value="ECO:0007669"/>
    <property type="project" value="UniProtKB-ARBA"/>
</dbReference>
<feature type="non-terminal residue" evidence="8">
    <location>
        <position position="1"/>
    </location>
</feature>
<feature type="domain" description="MATH" evidence="7">
    <location>
        <begin position="31"/>
        <end position="161"/>
    </location>
</feature>
<comment type="subcellular location">
    <subcellularLocation>
        <location evidence="1">Nucleus</location>
    </subcellularLocation>
</comment>
<dbReference type="SMART" id="SM00061">
    <property type="entry name" value="MATH"/>
    <property type="match status" value="1"/>
</dbReference>
<dbReference type="CDD" id="cd18343">
    <property type="entry name" value="BTB_POZ_SPOPL"/>
    <property type="match status" value="1"/>
</dbReference>
<dbReference type="SMART" id="SM00225">
    <property type="entry name" value="BTB"/>
    <property type="match status" value="1"/>
</dbReference>
<dbReference type="InterPro" id="IPR000210">
    <property type="entry name" value="BTB/POZ_dom"/>
</dbReference>
<dbReference type="InterPro" id="IPR002083">
    <property type="entry name" value="MATH/TRAF_dom"/>
</dbReference>
<keyword evidence="4" id="KW-0833">Ubl conjugation pathway</keyword>
<dbReference type="PROSITE" id="PS50097">
    <property type="entry name" value="BTB"/>
    <property type="match status" value="1"/>
</dbReference>
<dbReference type="Pfam" id="PF00651">
    <property type="entry name" value="BTB"/>
    <property type="match status" value="1"/>
</dbReference>
<protein>
    <submittedName>
        <fullName evidence="8">SPOPL protein</fullName>
    </submittedName>
</protein>
<evidence type="ECO:0000313" key="8">
    <source>
        <dbReference type="EMBL" id="NWR12068.1"/>
    </source>
</evidence>
<feature type="domain" description="BTB" evidence="6">
    <location>
        <begin position="200"/>
        <end position="267"/>
    </location>
</feature>
<evidence type="ECO:0000256" key="5">
    <source>
        <dbReference type="ARBA" id="ARBA00023242"/>
    </source>
</evidence>
<accession>A0A7K4URG0</accession>
<keyword evidence="9" id="KW-1185">Reference proteome</keyword>
<dbReference type="InterPro" id="IPR008974">
    <property type="entry name" value="TRAF-like"/>
</dbReference>
<evidence type="ECO:0000313" key="9">
    <source>
        <dbReference type="Proteomes" id="UP000580691"/>
    </source>
</evidence>
<feature type="non-terminal residue" evidence="8">
    <location>
        <position position="421"/>
    </location>
</feature>
<dbReference type="CDD" id="cd18519">
    <property type="entry name" value="BACK_SPOPL"/>
    <property type="match status" value="1"/>
</dbReference>
<dbReference type="FunFam" id="3.30.710.10:FF:000008">
    <property type="entry name" value="Speckle-type POZ protein-like a"/>
    <property type="match status" value="1"/>
</dbReference>
<evidence type="ECO:0000256" key="3">
    <source>
        <dbReference type="ARBA" id="ARBA00010846"/>
    </source>
</evidence>
<reference evidence="8 9" key="1">
    <citation type="submission" date="2019-09" db="EMBL/GenBank/DDBJ databases">
        <title>Bird 10,000 Genomes (B10K) Project - Family phase.</title>
        <authorList>
            <person name="Zhang G."/>
        </authorList>
    </citation>
    <scope>NUCLEOTIDE SEQUENCE [LARGE SCALE GENOMIC DNA]</scope>
    <source>
        <strain evidence="8">B10K-DU-002-08</strain>
        <tissue evidence="8">Muscle</tissue>
    </source>
</reference>
<dbReference type="EMBL" id="VXBN01016299">
    <property type="protein sequence ID" value="NWR12068.1"/>
    <property type="molecule type" value="Genomic_DNA"/>
</dbReference>
<dbReference type="SUPFAM" id="SSF49599">
    <property type="entry name" value="TRAF domain-like"/>
    <property type="match status" value="1"/>
</dbReference>
<organism evidence="8 9">
    <name type="scientific">Sinosuthora webbiana</name>
    <dbReference type="NCBI Taxonomy" id="337173"/>
    <lineage>
        <taxon>Eukaryota</taxon>
        <taxon>Metazoa</taxon>
        <taxon>Chordata</taxon>
        <taxon>Craniata</taxon>
        <taxon>Vertebrata</taxon>
        <taxon>Euteleostomi</taxon>
        <taxon>Archelosauria</taxon>
        <taxon>Archosauria</taxon>
        <taxon>Dinosauria</taxon>
        <taxon>Saurischia</taxon>
        <taxon>Theropoda</taxon>
        <taxon>Coelurosauria</taxon>
        <taxon>Aves</taxon>
        <taxon>Neognathae</taxon>
        <taxon>Neoaves</taxon>
        <taxon>Telluraves</taxon>
        <taxon>Australaves</taxon>
        <taxon>Passeriformes</taxon>
        <taxon>Sylvioidea</taxon>
        <taxon>Sylviidae</taxon>
        <taxon>Sinosuthora</taxon>
    </lineage>
</organism>
<dbReference type="PANTHER" id="PTHR24413">
    <property type="entry name" value="SPECKLE-TYPE POZ PROTEIN"/>
    <property type="match status" value="1"/>
</dbReference>
<dbReference type="AlphaFoldDB" id="A0A7K4URG0"/>
<keyword evidence="5" id="KW-0539">Nucleus</keyword>
<evidence type="ECO:0000259" key="7">
    <source>
        <dbReference type="PROSITE" id="PS50144"/>
    </source>
</evidence>
<evidence type="ECO:0000256" key="1">
    <source>
        <dbReference type="ARBA" id="ARBA00004123"/>
    </source>
</evidence>
<sequence>MSRVPTPPPPGEMSSGPVAESWCYTQVKVVKFSYMWTINNFSFCREEMGEVLKSSTFSSGPNDKMKWCLRVNPKGLDDESKDYLSLYLLLVSCPKSEVRAKFKFSLLNAKREETKAMESQRAYRFVQGKDWGFKKFIRRDFLLDEANGLLPDDKLTLFCEVSVVQDSVNISGQSNTNTLKVPECRLAEDLGNLWETTRFTDCSFYVGGQEFKAHKSVLAARSPVFNAMFEHEMEESKKNRVEINDVDPEVFKEMMRFIYTGKAPNLEKMADNLLAAADKYALERLKVMCEEALCSNLSVENVADILILADLHSAEQLKAQAIDFINRQVMLHETLSIFVFILGGFFSNISTLLSCRCSVLRQLGCKDGKNWNSNQATDIMETAGWKSMIHSHPHLVAEAFRALASAQCPQFGIPRKRLKQS</sequence>
<name>A0A7K4URG0_9SYLV</name>
<dbReference type="SUPFAM" id="SSF54695">
    <property type="entry name" value="POZ domain"/>
    <property type="match status" value="1"/>
</dbReference>
<proteinExistence type="inferred from homology"/>
<comment type="caution">
    <text evidence="8">The sequence shown here is derived from an EMBL/GenBank/DDBJ whole genome shotgun (WGS) entry which is preliminary data.</text>
</comment>
<dbReference type="OrthoDB" id="6359816at2759"/>
<dbReference type="FunFam" id="2.60.210.10:FF:000028">
    <property type="entry name" value="Speckle-type POZ protein-like"/>
    <property type="match status" value="1"/>
</dbReference>
<dbReference type="InterPro" id="IPR011333">
    <property type="entry name" value="SKP1/BTB/POZ_sf"/>
</dbReference>
<dbReference type="PROSITE" id="PS50144">
    <property type="entry name" value="MATH"/>
    <property type="match status" value="1"/>
</dbReference>
<evidence type="ECO:0000256" key="4">
    <source>
        <dbReference type="ARBA" id="ARBA00022786"/>
    </source>
</evidence>
<comment type="pathway">
    <text evidence="2">Protein modification; protein ubiquitination.</text>
</comment>
<dbReference type="Gene3D" id="6.20.250.50">
    <property type="match status" value="1"/>
</dbReference>
<dbReference type="Gene3D" id="2.60.210.10">
    <property type="entry name" value="Apoptosis, Tumor Necrosis Factor Receptor Associated Protein 2, Chain A"/>
    <property type="match status" value="1"/>
</dbReference>
<evidence type="ECO:0000256" key="2">
    <source>
        <dbReference type="ARBA" id="ARBA00004906"/>
    </source>
</evidence>
<dbReference type="Gene3D" id="3.30.710.10">
    <property type="entry name" value="Potassium Channel Kv1.1, Chain A"/>
    <property type="match status" value="1"/>
</dbReference>
<gene>
    <name evidence="8" type="primary">Spopl</name>
    <name evidence="8" type="ORF">SINWEB_R09007</name>
</gene>
<evidence type="ECO:0000259" key="6">
    <source>
        <dbReference type="PROSITE" id="PS50097"/>
    </source>
</evidence>